<proteinExistence type="predicted"/>
<dbReference type="EMBL" id="JACHJL010000003">
    <property type="protein sequence ID" value="MBB5934664.1"/>
    <property type="molecule type" value="Genomic_DNA"/>
</dbReference>
<dbReference type="AlphaFoldDB" id="A0A7W9UYC9"/>
<gene>
    <name evidence="2" type="ORF">FHS42_001711</name>
</gene>
<reference evidence="2 3" key="1">
    <citation type="submission" date="2020-08" db="EMBL/GenBank/DDBJ databases">
        <title>Genomic Encyclopedia of Type Strains, Phase III (KMG-III): the genomes of soil and plant-associated and newly described type strains.</title>
        <authorList>
            <person name="Whitman W."/>
        </authorList>
    </citation>
    <scope>NUCLEOTIDE SEQUENCE [LARGE SCALE GENOMIC DNA]</scope>
    <source>
        <strain evidence="2 3">CECT 8305</strain>
    </source>
</reference>
<protein>
    <submittedName>
        <fullName evidence="2">Uncharacterized protein</fullName>
    </submittedName>
</protein>
<comment type="caution">
    <text evidence="2">The sequence shown here is derived from an EMBL/GenBank/DDBJ whole genome shotgun (WGS) entry which is preliminary data.</text>
</comment>
<evidence type="ECO:0000313" key="3">
    <source>
        <dbReference type="Proteomes" id="UP000588098"/>
    </source>
</evidence>
<dbReference type="RefSeq" id="WP_184570335.1">
    <property type="nucleotide sequence ID" value="NZ_JACHJL010000003.1"/>
</dbReference>
<dbReference type="Proteomes" id="UP000588098">
    <property type="component" value="Unassembled WGS sequence"/>
</dbReference>
<accession>A0A7W9UYC9</accession>
<name>A0A7W9UYC9_9ACTN</name>
<keyword evidence="3" id="KW-1185">Reference proteome</keyword>
<sequence>MSSTPAPTPPDAKLAALLAQHDRAAREAPQSAVRPNPQAPPQPKMQPNMQANSLADELRSCVKCRATRMVAEQAKALRSTIQHRMAIEALHVHRSREHPPNEGDFA</sequence>
<evidence type="ECO:0000256" key="1">
    <source>
        <dbReference type="SAM" id="MobiDB-lite"/>
    </source>
</evidence>
<evidence type="ECO:0000313" key="2">
    <source>
        <dbReference type="EMBL" id="MBB5934664.1"/>
    </source>
</evidence>
<feature type="region of interest" description="Disordered" evidence="1">
    <location>
        <begin position="19"/>
        <end position="54"/>
    </location>
</feature>
<organism evidence="2 3">
    <name type="scientific">Streptomyces zagrosensis</name>
    <dbReference type="NCBI Taxonomy" id="1042984"/>
    <lineage>
        <taxon>Bacteria</taxon>
        <taxon>Bacillati</taxon>
        <taxon>Actinomycetota</taxon>
        <taxon>Actinomycetes</taxon>
        <taxon>Kitasatosporales</taxon>
        <taxon>Streptomycetaceae</taxon>
        <taxon>Streptomyces</taxon>
    </lineage>
</organism>